<gene>
    <name evidence="2" type="ORF">EDC38_1260</name>
</gene>
<evidence type="ECO:0000313" key="3">
    <source>
        <dbReference type="Proteomes" id="UP000273643"/>
    </source>
</evidence>
<proteinExistence type="predicted"/>
<name>A0A3N1P077_9GAMM</name>
<dbReference type="Pfam" id="PF13385">
    <property type="entry name" value="Laminin_G_3"/>
    <property type="match status" value="1"/>
</dbReference>
<dbReference type="InterPro" id="IPR037524">
    <property type="entry name" value="PA14/GLEYA"/>
</dbReference>
<dbReference type="SMART" id="SM00758">
    <property type="entry name" value="PA14"/>
    <property type="match status" value="1"/>
</dbReference>
<dbReference type="Gene3D" id="3.90.182.10">
    <property type="entry name" value="Toxin - Anthrax Protective Antigen,domain 1"/>
    <property type="match status" value="1"/>
</dbReference>
<evidence type="ECO:0000259" key="1">
    <source>
        <dbReference type="PROSITE" id="PS51820"/>
    </source>
</evidence>
<dbReference type="InterPro" id="IPR046524">
    <property type="entry name" value="DUF6701"/>
</dbReference>
<dbReference type="EMBL" id="RJUK01000001">
    <property type="protein sequence ID" value="ROQ20647.1"/>
    <property type="molecule type" value="Genomic_DNA"/>
</dbReference>
<accession>A0A3N1P077</accession>
<keyword evidence="2" id="KW-0430">Lectin</keyword>
<comment type="caution">
    <text evidence="2">The sequence shown here is derived from an EMBL/GenBank/DDBJ whole genome shotgun (WGS) entry which is preliminary data.</text>
</comment>
<feature type="domain" description="PA14" evidence="1">
    <location>
        <begin position="378"/>
        <end position="520"/>
    </location>
</feature>
<dbReference type="AlphaFoldDB" id="A0A3N1P077"/>
<reference evidence="2 3" key="1">
    <citation type="submission" date="2018-11" db="EMBL/GenBank/DDBJ databases">
        <title>Genomic Encyclopedia of Type Strains, Phase IV (KMG-IV): sequencing the most valuable type-strain genomes for metagenomic binning, comparative biology and taxonomic classification.</title>
        <authorList>
            <person name="Goeker M."/>
        </authorList>
    </citation>
    <scope>NUCLEOTIDE SEQUENCE [LARGE SCALE GENOMIC DNA]</scope>
    <source>
        <strain evidence="2 3">DSM 16974</strain>
    </source>
</reference>
<keyword evidence="3" id="KW-1185">Reference proteome</keyword>
<dbReference type="Gene3D" id="2.60.120.200">
    <property type="match status" value="1"/>
</dbReference>
<dbReference type="Pfam" id="PF20419">
    <property type="entry name" value="DUF6701"/>
    <property type="match status" value="1"/>
</dbReference>
<dbReference type="Proteomes" id="UP000273643">
    <property type="component" value="Unassembled WGS sequence"/>
</dbReference>
<dbReference type="Pfam" id="PF07691">
    <property type="entry name" value="PA14"/>
    <property type="match status" value="1"/>
</dbReference>
<dbReference type="InterPro" id="IPR011658">
    <property type="entry name" value="PA14_dom"/>
</dbReference>
<dbReference type="SUPFAM" id="SSF56988">
    <property type="entry name" value="Anthrax protective antigen"/>
    <property type="match status" value="1"/>
</dbReference>
<dbReference type="InterPro" id="IPR013320">
    <property type="entry name" value="ConA-like_dom_sf"/>
</dbReference>
<dbReference type="GO" id="GO:0030246">
    <property type="term" value="F:carbohydrate binding"/>
    <property type="evidence" value="ECO:0007669"/>
    <property type="project" value="UniProtKB-KW"/>
</dbReference>
<protein>
    <submittedName>
        <fullName evidence="2">Concanavalin A-like lectin/glucanase superfamily protein</fullName>
    </submittedName>
</protein>
<dbReference type="SUPFAM" id="SSF49899">
    <property type="entry name" value="Concanavalin A-like lectins/glucanases"/>
    <property type="match status" value="1"/>
</dbReference>
<organism evidence="2 3">
    <name type="scientific">Marinimicrobium koreense</name>
    <dbReference type="NCBI Taxonomy" id="306545"/>
    <lineage>
        <taxon>Bacteria</taxon>
        <taxon>Pseudomonadati</taxon>
        <taxon>Pseudomonadota</taxon>
        <taxon>Gammaproteobacteria</taxon>
        <taxon>Cellvibrionales</taxon>
        <taxon>Cellvibrionaceae</taxon>
        <taxon>Marinimicrobium</taxon>
    </lineage>
</organism>
<sequence>MRAFSTGYQSEVRFRSGDYWITGDMTLGQETEVTKQGGNSDPVRIFVDGDVVLGYDMVTSGFSPGQLFIYATGSITVRQFSAITGFLYADGLIITEYQVVINGALSAEEVQLAQETIVSYPSAIAPDLDYTPFCDPTGGTPATLIADWRMDEAGWSGTAGEVIDSSGNGNNATAQNGADTADVAPALSGDPGTCGYGEFDGVDDYLSVPGLSGTLNRTASMAFWIKTTQTGNSTAWSSPAVAGIEENGGADDIFWGWLNPQGRIGLTVGNNNTTVSNAQVSTGNWTHVALTRNHESGEYQIFINGALDSRGTTGTGIIGNGFSSIGRVENTSSSVALNYLQAQLDEVRIYEGVLTEPEVQAIFQARHPCSQSICPTGTPVPGLFGEFYNNMNLAGAPEGTRVDGPVDFNWGLGGPGVAGVGDDEFSVRWSGRLHITQTGGYRFQTRSDDGVRLRVDGDLVIDEWAPQPATNDTSGVVNLEAGQSYDIELEYFEEFIDSEIRLRWDAPGATSGFVPIPVGNANGTATGLYHCPGNRVDSYTLVHANNGVTCEALPVVITARDSAGNAVVPAAGTVVDLLADPVPDSGDTAWVGDGTYVFSGSENNFTAFLRQLSPAEVGLSVTDGTASGSSGPVNFADTGLVFYGDRSGGPLPNQVAGTEDLNPVIRAVRTDDETGSCEARVDNQTRTVQLGYECINPGSCRAGQTLSLASTFIQANNAGAGPAYSPVSLGFDDEGYADIPLEYSDVGDIRLWAQLSLPEEGEQPAVDLVGQSNRFIVKPHTLVVTDVQGAAGQSNPGGTGSGAGFVASGEPFSVRVEARNSNGAVTPNFGNESPAQSVRLELSELVYPSGGSLGNLGGAGSLTREDNGVALGDGVSWDNVGTITLEPRLVGDDYLGAGDLVEVTESDPVGRFYPYDYTLNGSTASDACGPFSYMHQAAIDLSYTVSARNLNGAVVSNYDDTTLAYAGTANPGYVAENDDAANGSELSGRVQAENEADWSGGVLTVTDSSAAFLRASNTRPDGPRADLQWGLTLMDSLDGRPMVDLDMNANTSGDCAAAGNCSAVALGDPLNLRFGRLRLNDAFGPEVVDLPVPFYTEYWNGSEFVRNVDDSCTRIPRDAINYQPTGDLVDDSNRTVPIGGGSTTGQYADLDGVGVNFSSSDADHYFTAPGEGNTGSFDIELDLTNRPWLRFDWNQDGDFLNDIQMPPANIGFGSYRGHDRIIYWREVLE</sequence>
<dbReference type="PROSITE" id="PS51820">
    <property type="entry name" value="PA14"/>
    <property type="match status" value="1"/>
</dbReference>
<evidence type="ECO:0000313" key="2">
    <source>
        <dbReference type="EMBL" id="ROQ20647.1"/>
    </source>
</evidence>